<proteinExistence type="predicted"/>
<keyword evidence="8" id="KW-0961">Cell wall biogenesis/degradation</keyword>
<keyword evidence="2" id="KW-0645">Protease</keyword>
<dbReference type="GO" id="GO:0006508">
    <property type="term" value="P:proteolysis"/>
    <property type="evidence" value="ECO:0007669"/>
    <property type="project" value="UniProtKB-KW"/>
</dbReference>
<evidence type="ECO:0000256" key="1">
    <source>
        <dbReference type="ARBA" id="ARBA00001362"/>
    </source>
</evidence>
<dbReference type="GO" id="GO:0071555">
    <property type="term" value="P:cell wall organization"/>
    <property type="evidence" value="ECO:0007669"/>
    <property type="project" value="UniProtKB-KW"/>
</dbReference>
<dbReference type="PANTHER" id="PTHR43126:SF2">
    <property type="entry name" value="D-ALANYL-D-ALANINE DIPEPTIDASE"/>
    <property type="match status" value="1"/>
</dbReference>
<evidence type="ECO:0000256" key="2">
    <source>
        <dbReference type="ARBA" id="ARBA00022670"/>
    </source>
</evidence>
<dbReference type="GO" id="GO:0008237">
    <property type="term" value="F:metallopeptidase activity"/>
    <property type="evidence" value="ECO:0007669"/>
    <property type="project" value="UniProtKB-KW"/>
</dbReference>
<dbReference type="OrthoDB" id="9801430at2"/>
<accession>A0A371P200</accession>
<keyword evidence="7" id="KW-0482">Metalloprotease</keyword>
<evidence type="ECO:0000256" key="4">
    <source>
        <dbReference type="ARBA" id="ARBA00022801"/>
    </source>
</evidence>
<evidence type="ECO:0000256" key="5">
    <source>
        <dbReference type="ARBA" id="ARBA00022833"/>
    </source>
</evidence>
<dbReference type="Pfam" id="PF01427">
    <property type="entry name" value="Peptidase_M15"/>
    <property type="match status" value="1"/>
</dbReference>
<dbReference type="AlphaFoldDB" id="A0A371P200"/>
<evidence type="ECO:0000256" key="7">
    <source>
        <dbReference type="ARBA" id="ARBA00023049"/>
    </source>
</evidence>
<gene>
    <name evidence="9" type="ORF">DX116_12315</name>
</gene>
<dbReference type="Gene3D" id="3.30.1380.10">
    <property type="match status" value="1"/>
</dbReference>
<organism evidence="9 10">
    <name type="scientific">Aeromicrobium endophyticum</name>
    <dbReference type="NCBI Taxonomy" id="2292704"/>
    <lineage>
        <taxon>Bacteria</taxon>
        <taxon>Bacillati</taxon>
        <taxon>Actinomycetota</taxon>
        <taxon>Actinomycetes</taxon>
        <taxon>Propionibacteriales</taxon>
        <taxon>Nocardioidaceae</taxon>
        <taxon>Aeromicrobium</taxon>
    </lineage>
</organism>
<keyword evidence="10" id="KW-1185">Reference proteome</keyword>
<name>A0A371P200_9ACTN</name>
<evidence type="ECO:0000256" key="8">
    <source>
        <dbReference type="ARBA" id="ARBA00023316"/>
    </source>
</evidence>
<dbReference type="GO" id="GO:0046872">
    <property type="term" value="F:metal ion binding"/>
    <property type="evidence" value="ECO:0007669"/>
    <property type="project" value="UniProtKB-KW"/>
</dbReference>
<comment type="caution">
    <text evidence="9">The sequence shown here is derived from an EMBL/GenBank/DDBJ whole genome shotgun (WGS) entry which is preliminary data.</text>
</comment>
<evidence type="ECO:0000313" key="9">
    <source>
        <dbReference type="EMBL" id="REK69967.1"/>
    </source>
</evidence>
<dbReference type="InterPro" id="IPR000755">
    <property type="entry name" value="A_A_dipeptidase"/>
</dbReference>
<sequence>MTILISDPRVVGIPLREIDEPVVDLLDLAPGATGLARLVRRGVRDRLVAAARALPDGIGLKVVEGSRASDVQLAIIEAYSERLRQDRPAATPEQIRHLASRHVAPLQAAPHVAGAAVDLTLVDADGRELWMGSALDATPEQSQGACYTDAPGLDAVARAHRTMLVTALEATGLVNYPTEWWHWSYGDRYWAHVTGAEHAIYGPLPMTAAA</sequence>
<evidence type="ECO:0000313" key="10">
    <source>
        <dbReference type="Proteomes" id="UP000265581"/>
    </source>
</evidence>
<keyword evidence="5" id="KW-0862">Zinc</keyword>
<keyword evidence="3" id="KW-0479">Metal-binding</keyword>
<dbReference type="RefSeq" id="WP_119704564.1">
    <property type="nucleotide sequence ID" value="NZ_JBHSOI010000002.1"/>
</dbReference>
<keyword evidence="6" id="KW-0224">Dipeptidase</keyword>
<dbReference type="PANTHER" id="PTHR43126">
    <property type="entry name" value="D-ALANYL-D-ALANINE DIPEPTIDASE"/>
    <property type="match status" value="1"/>
</dbReference>
<evidence type="ECO:0000256" key="3">
    <source>
        <dbReference type="ARBA" id="ARBA00022723"/>
    </source>
</evidence>
<dbReference type="Proteomes" id="UP000265581">
    <property type="component" value="Unassembled WGS sequence"/>
</dbReference>
<comment type="catalytic activity">
    <reaction evidence="1">
        <text>D-alanyl-D-alanine + H2O = 2 D-alanine</text>
        <dbReference type="Rhea" id="RHEA:20661"/>
        <dbReference type="ChEBI" id="CHEBI:15377"/>
        <dbReference type="ChEBI" id="CHEBI:57416"/>
        <dbReference type="ChEBI" id="CHEBI:57822"/>
        <dbReference type="EC" id="3.4.13.22"/>
    </reaction>
</comment>
<protein>
    <submittedName>
        <fullName evidence="9">Dipeptidase</fullName>
    </submittedName>
</protein>
<keyword evidence="4" id="KW-0378">Hydrolase</keyword>
<dbReference type="InterPro" id="IPR009045">
    <property type="entry name" value="Zn_M74/Hedgehog-like"/>
</dbReference>
<dbReference type="EMBL" id="QUBR01000002">
    <property type="protein sequence ID" value="REK69967.1"/>
    <property type="molecule type" value="Genomic_DNA"/>
</dbReference>
<evidence type="ECO:0000256" key="6">
    <source>
        <dbReference type="ARBA" id="ARBA00022997"/>
    </source>
</evidence>
<dbReference type="GO" id="GO:0160237">
    <property type="term" value="F:D-Ala-D-Ala dipeptidase activity"/>
    <property type="evidence" value="ECO:0007669"/>
    <property type="project" value="UniProtKB-EC"/>
</dbReference>
<reference evidence="9 10" key="1">
    <citation type="submission" date="2018-08" db="EMBL/GenBank/DDBJ databases">
        <title>Aeromicrobium sp. M2KJ-4, whole genome shotgun sequence.</title>
        <authorList>
            <person name="Tuo L."/>
        </authorList>
    </citation>
    <scope>NUCLEOTIDE SEQUENCE [LARGE SCALE GENOMIC DNA]</scope>
    <source>
        <strain evidence="9 10">M2KJ-4</strain>
    </source>
</reference>
<dbReference type="SUPFAM" id="SSF55166">
    <property type="entry name" value="Hedgehog/DD-peptidase"/>
    <property type="match status" value="1"/>
</dbReference>